<evidence type="ECO:0000313" key="2">
    <source>
        <dbReference type="Proteomes" id="UP000620366"/>
    </source>
</evidence>
<evidence type="ECO:0000313" key="1">
    <source>
        <dbReference type="EMBL" id="MBC8535996.1"/>
    </source>
</evidence>
<sequence>MIQYICGNPRACTVHADGLVVSPLDAPRSPGEFEINVVDLDDMGLWCHRAADTTSIDGYQDLVNLHRMIENNPASRILILLPQDGEFRYNIVSGTFRFRQYLKNMLDDVRDIVGDLWPCVGFTLSYENTTTRVGKCQLPASFHFILPPAISSAIPGDNPFAGARRPADRPDVLLRSVKSEKITALKNDRVAFCTLRVESYPQLEELLLEIGYLPKPCGQQLPDWLAELTAFDDAARREQIARSRETIARLEAGIDEARQALERNNRYKSVLVESGDALVSVVFEMLERILDVDLSHFKDDFREDFRVDAGDVTLIGEIKGVSTNVRSEHVSQLEVHVQSYLDELRDEGREETVRALLIIAHERSKPLADRQPVSEAQVALARRNGSLIVETRTLLRLFERVTDGTLSHEQARRILTENTGLLGLES</sequence>
<protein>
    <submittedName>
        <fullName evidence="1">Uncharacterized protein</fullName>
    </submittedName>
</protein>
<comment type="caution">
    <text evidence="1">The sequence shown here is derived from an EMBL/GenBank/DDBJ whole genome shotgun (WGS) entry which is preliminary data.</text>
</comment>
<dbReference type="AlphaFoldDB" id="A0A926DD40"/>
<dbReference type="EMBL" id="JACRSP010000002">
    <property type="protein sequence ID" value="MBC8535996.1"/>
    <property type="molecule type" value="Genomic_DNA"/>
</dbReference>
<reference evidence="1" key="1">
    <citation type="submission" date="2020-08" db="EMBL/GenBank/DDBJ databases">
        <title>Genome public.</title>
        <authorList>
            <person name="Liu C."/>
            <person name="Sun Q."/>
        </authorList>
    </citation>
    <scope>NUCLEOTIDE SEQUENCE</scope>
    <source>
        <strain evidence="1">BX7</strain>
    </source>
</reference>
<accession>A0A926DD40</accession>
<gene>
    <name evidence="1" type="ORF">H8695_04740</name>
</gene>
<dbReference type="RefSeq" id="WP_249299753.1">
    <property type="nucleotide sequence ID" value="NZ_JACRSP010000002.1"/>
</dbReference>
<name>A0A926DD40_9FIRM</name>
<dbReference type="CDD" id="cd00636">
    <property type="entry name" value="TroA-like"/>
    <property type="match status" value="1"/>
</dbReference>
<dbReference type="Proteomes" id="UP000620366">
    <property type="component" value="Unassembled WGS sequence"/>
</dbReference>
<organism evidence="1 2">
    <name type="scientific">Feifania hominis</name>
    <dbReference type="NCBI Taxonomy" id="2763660"/>
    <lineage>
        <taxon>Bacteria</taxon>
        <taxon>Bacillati</taxon>
        <taxon>Bacillota</taxon>
        <taxon>Clostridia</taxon>
        <taxon>Eubacteriales</taxon>
        <taxon>Feifaniaceae</taxon>
        <taxon>Feifania</taxon>
    </lineage>
</organism>
<keyword evidence="2" id="KW-1185">Reference proteome</keyword>
<proteinExistence type="predicted"/>